<evidence type="ECO:0000256" key="1">
    <source>
        <dbReference type="SAM" id="MobiDB-lite"/>
    </source>
</evidence>
<gene>
    <name evidence="2" type="ORF">SEMRO_2368_G325120.1</name>
</gene>
<comment type="caution">
    <text evidence="2">The sequence shown here is derived from an EMBL/GenBank/DDBJ whole genome shotgun (WGS) entry which is preliminary data.</text>
</comment>
<accession>A0A9N8F242</accession>
<evidence type="ECO:0000313" key="3">
    <source>
        <dbReference type="Proteomes" id="UP001153069"/>
    </source>
</evidence>
<keyword evidence="3" id="KW-1185">Reference proteome</keyword>
<feature type="compositionally biased region" description="Basic residues" evidence="1">
    <location>
        <begin position="83"/>
        <end position="92"/>
    </location>
</feature>
<feature type="compositionally biased region" description="Basic and acidic residues" evidence="1">
    <location>
        <begin position="70"/>
        <end position="82"/>
    </location>
</feature>
<organism evidence="2 3">
    <name type="scientific">Seminavis robusta</name>
    <dbReference type="NCBI Taxonomy" id="568900"/>
    <lineage>
        <taxon>Eukaryota</taxon>
        <taxon>Sar</taxon>
        <taxon>Stramenopiles</taxon>
        <taxon>Ochrophyta</taxon>
        <taxon>Bacillariophyta</taxon>
        <taxon>Bacillariophyceae</taxon>
        <taxon>Bacillariophycidae</taxon>
        <taxon>Naviculales</taxon>
        <taxon>Naviculaceae</taxon>
        <taxon>Seminavis</taxon>
    </lineage>
</organism>
<feature type="region of interest" description="Disordered" evidence="1">
    <location>
        <begin position="37"/>
        <end position="92"/>
    </location>
</feature>
<reference evidence="2" key="1">
    <citation type="submission" date="2020-06" db="EMBL/GenBank/DDBJ databases">
        <authorList>
            <consortium name="Plant Systems Biology data submission"/>
        </authorList>
    </citation>
    <scope>NUCLEOTIDE SEQUENCE</scope>
    <source>
        <strain evidence="2">D6</strain>
    </source>
</reference>
<sequence>MSQFEAKHRGESKIKKDSVVLDMTNINKGPISPLANCGISGSEGSEGPATQPPVAKKKKIPFLRPVRTNLKRDFDDAEDKKPAAKKSKSKSE</sequence>
<dbReference type="EMBL" id="CAICTM010002366">
    <property type="protein sequence ID" value="CAB9528980.1"/>
    <property type="molecule type" value="Genomic_DNA"/>
</dbReference>
<evidence type="ECO:0000313" key="2">
    <source>
        <dbReference type="EMBL" id="CAB9528980.1"/>
    </source>
</evidence>
<name>A0A9N8F242_9STRA</name>
<dbReference type="AlphaFoldDB" id="A0A9N8F242"/>
<proteinExistence type="predicted"/>
<protein>
    <submittedName>
        <fullName evidence="2">Uncharacterized protein</fullName>
    </submittedName>
</protein>
<dbReference type="Proteomes" id="UP001153069">
    <property type="component" value="Unassembled WGS sequence"/>
</dbReference>